<evidence type="ECO:0000313" key="2">
    <source>
        <dbReference type="EMBL" id="KAK1618312.1"/>
    </source>
</evidence>
<comment type="caution">
    <text evidence="2">The sequence shown here is derived from an EMBL/GenBank/DDBJ whole genome shotgun (WGS) entry which is preliminary data.</text>
</comment>
<reference evidence="2" key="1">
    <citation type="submission" date="2023-07" db="EMBL/GenBank/DDBJ databases">
        <title>A chromosome-level genome assembly of Lolium multiflorum.</title>
        <authorList>
            <person name="Chen Y."/>
            <person name="Copetti D."/>
            <person name="Kolliker R."/>
            <person name="Studer B."/>
        </authorList>
    </citation>
    <scope>NUCLEOTIDE SEQUENCE</scope>
    <source>
        <strain evidence="2">02402/16</strain>
        <tissue evidence="2">Leaf</tissue>
    </source>
</reference>
<keyword evidence="3" id="KW-1185">Reference proteome</keyword>
<dbReference type="PANTHER" id="PTHR47481">
    <property type="match status" value="1"/>
</dbReference>
<proteinExistence type="predicted"/>
<sequence>MDKENANPIVHGAVGPSATPPLFDAVPNGRRAVPSTDVTAVASAASEAAAAGRGQIPPGWDPYEPVPCLVATSAATTSTMTSRLARCCGGCRSASTSPTSTSPRVSIGAPSALGGSAADFNCVLTHAENIGHTNLKVGASVNPNSFRAKHLALGMHLSSIQRVEISGGRMPPLKPKAPKGATSGGRGRWGRRSPGRVLLLPPPFFSNPFADSSIPDPGQLRAVAITDHVPVKLSTTDANYLAWKTYFYLLFREYNLRGQIDGTADLLARDSDWLAINATIIRWLFLTVSPDIFKTVVREGDDARTVWVKINGPFTNNKLQRVVFLQQEFSTP</sequence>
<protein>
    <recommendedName>
        <fullName evidence="4">Retrotransposon Copia-like N-terminal domain-containing protein</fullName>
    </recommendedName>
</protein>
<evidence type="ECO:0008006" key="4">
    <source>
        <dbReference type="Google" id="ProtNLM"/>
    </source>
</evidence>
<dbReference type="AlphaFoldDB" id="A0AAD8RDP6"/>
<feature type="region of interest" description="Disordered" evidence="1">
    <location>
        <begin position="167"/>
        <end position="188"/>
    </location>
</feature>
<name>A0AAD8RDP6_LOLMU</name>
<accession>A0AAD8RDP6</accession>
<dbReference type="PANTHER" id="PTHR47481:SF41">
    <property type="entry name" value="COPIA-LIKE POLYPROTEIN_RETROTRANSPOSON"/>
    <property type="match status" value="1"/>
</dbReference>
<gene>
    <name evidence="2" type="ORF">QYE76_023829</name>
</gene>
<organism evidence="2 3">
    <name type="scientific">Lolium multiflorum</name>
    <name type="common">Italian ryegrass</name>
    <name type="synonym">Lolium perenne subsp. multiflorum</name>
    <dbReference type="NCBI Taxonomy" id="4521"/>
    <lineage>
        <taxon>Eukaryota</taxon>
        <taxon>Viridiplantae</taxon>
        <taxon>Streptophyta</taxon>
        <taxon>Embryophyta</taxon>
        <taxon>Tracheophyta</taxon>
        <taxon>Spermatophyta</taxon>
        <taxon>Magnoliopsida</taxon>
        <taxon>Liliopsida</taxon>
        <taxon>Poales</taxon>
        <taxon>Poaceae</taxon>
        <taxon>BOP clade</taxon>
        <taxon>Pooideae</taxon>
        <taxon>Poodae</taxon>
        <taxon>Poeae</taxon>
        <taxon>Poeae Chloroplast Group 2 (Poeae type)</taxon>
        <taxon>Loliodinae</taxon>
        <taxon>Loliinae</taxon>
        <taxon>Lolium</taxon>
    </lineage>
</organism>
<evidence type="ECO:0000313" key="3">
    <source>
        <dbReference type="Proteomes" id="UP001231189"/>
    </source>
</evidence>
<evidence type="ECO:0000256" key="1">
    <source>
        <dbReference type="SAM" id="MobiDB-lite"/>
    </source>
</evidence>
<dbReference type="EMBL" id="JAUUTY010000006">
    <property type="protein sequence ID" value="KAK1618312.1"/>
    <property type="molecule type" value="Genomic_DNA"/>
</dbReference>
<dbReference type="Proteomes" id="UP001231189">
    <property type="component" value="Unassembled WGS sequence"/>
</dbReference>